<sequence length="221" mass="25874">MLGTNRKFSEKDQMQIKSEQLAYWYLRLNGFLTIPNFVVHPDRGSNQETDVDILAVRFPYRGENLENPMHDEEHFTAVKEKSYIALAEVKSGICNLNGPWTNPKRQNMLRVVRALGAFPEAESKLVSKSLYERGIYSNQLYYVSLLCLGRDHNSDVTEKYPNVPQILWPNVLRFIHKRFHEYRQQKKSHPQWDQAGHCLWDAYQANKTDVERFLSNIDING</sequence>
<evidence type="ECO:0000313" key="2">
    <source>
        <dbReference type="Proteomes" id="UP000707356"/>
    </source>
</evidence>
<name>A0A951PAR0_9CYAN</name>
<dbReference type="AlphaFoldDB" id="A0A951PAR0"/>
<reference evidence="1" key="2">
    <citation type="journal article" date="2022" name="Microbiol. Resour. Announc.">
        <title>Metagenome Sequencing to Explore Phylogenomics of Terrestrial Cyanobacteria.</title>
        <authorList>
            <person name="Ward R.D."/>
            <person name="Stajich J.E."/>
            <person name="Johansen J.R."/>
            <person name="Huntemann M."/>
            <person name="Clum A."/>
            <person name="Foster B."/>
            <person name="Foster B."/>
            <person name="Roux S."/>
            <person name="Palaniappan K."/>
            <person name="Varghese N."/>
            <person name="Mukherjee S."/>
            <person name="Reddy T.B.K."/>
            <person name="Daum C."/>
            <person name="Copeland A."/>
            <person name="Chen I.A."/>
            <person name="Ivanova N.N."/>
            <person name="Kyrpides N.C."/>
            <person name="Shapiro N."/>
            <person name="Eloe-Fadrosh E.A."/>
            <person name="Pietrasiak N."/>
        </authorList>
    </citation>
    <scope>NUCLEOTIDE SEQUENCE</scope>
    <source>
        <strain evidence="1">GSE-TBD4-15B</strain>
    </source>
</reference>
<dbReference type="Proteomes" id="UP000707356">
    <property type="component" value="Unassembled WGS sequence"/>
</dbReference>
<comment type="caution">
    <text evidence="1">The sequence shown here is derived from an EMBL/GenBank/DDBJ whole genome shotgun (WGS) entry which is preliminary data.</text>
</comment>
<gene>
    <name evidence="1" type="ORF">KME07_08590</name>
</gene>
<evidence type="ECO:0000313" key="1">
    <source>
        <dbReference type="EMBL" id="MBW4465485.1"/>
    </source>
</evidence>
<dbReference type="EMBL" id="JAHHHV010000045">
    <property type="protein sequence ID" value="MBW4465485.1"/>
    <property type="molecule type" value="Genomic_DNA"/>
</dbReference>
<proteinExistence type="predicted"/>
<reference evidence="1" key="1">
    <citation type="submission" date="2021-05" db="EMBL/GenBank/DDBJ databases">
        <authorList>
            <person name="Pietrasiak N."/>
            <person name="Ward R."/>
            <person name="Stajich J.E."/>
            <person name="Kurbessoian T."/>
        </authorList>
    </citation>
    <scope>NUCLEOTIDE SEQUENCE</scope>
    <source>
        <strain evidence="1">GSE-TBD4-15B</strain>
    </source>
</reference>
<protein>
    <submittedName>
        <fullName evidence="1">Uncharacterized protein</fullName>
    </submittedName>
</protein>
<accession>A0A951PAR0</accession>
<organism evidence="1 2">
    <name type="scientific">Pegethrix bostrychoides GSE-TBD4-15B</name>
    <dbReference type="NCBI Taxonomy" id="2839662"/>
    <lineage>
        <taxon>Bacteria</taxon>
        <taxon>Bacillati</taxon>
        <taxon>Cyanobacteriota</taxon>
        <taxon>Cyanophyceae</taxon>
        <taxon>Oculatellales</taxon>
        <taxon>Oculatellaceae</taxon>
        <taxon>Pegethrix</taxon>
    </lineage>
</organism>